<dbReference type="Pfam" id="PF04577">
    <property type="entry name" value="Glyco_transf_61"/>
    <property type="match status" value="1"/>
</dbReference>
<gene>
    <name evidence="5" type="ORF">HNP98_000837</name>
</gene>
<dbReference type="RefSeq" id="WP_173808794.1">
    <property type="nucleotide sequence ID" value="NZ_JABSNP010000003.1"/>
</dbReference>
<proteinExistence type="predicted"/>
<evidence type="ECO:0000256" key="3">
    <source>
        <dbReference type="ARBA" id="ARBA00023180"/>
    </source>
</evidence>
<dbReference type="EMBL" id="JABSNP010000003">
    <property type="protein sequence ID" value="NRT18026.1"/>
    <property type="molecule type" value="Genomic_DNA"/>
</dbReference>
<evidence type="ECO:0000313" key="6">
    <source>
        <dbReference type="Proteomes" id="UP000779507"/>
    </source>
</evidence>
<feature type="domain" description="Glycosyltransferase 61 catalytic" evidence="4">
    <location>
        <begin position="156"/>
        <end position="284"/>
    </location>
</feature>
<evidence type="ECO:0000313" key="5">
    <source>
        <dbReference type="EMBL" id="NRT18026.1"/>
    </source>
</evidence>
<keyword evidence="2" id="KW-0808">Transferase</keyword>
<comment type="caution">
    <text evidence="5">The sequence shown here is derived from an EMBL/GenBank/DDBJ whole genome shotgun (WGS) entry which is preliminary data.</text>
</comment>
<evidence type="ECO:0000259" key="4">
    <source>
        <dbReference type="Pfam" id="PF04577"/>
    </source>
</evidence>
<protein>
    <recommendedName>
        <fullName evidence="4">Glycosyltransferase 61 catalytic domain-containing protein</fullName>
    </recommendedName>
</protein>
<keyword evidence="1" id="KW-0328">Glycosyltransferase</keyword>
<reference evidence="5 6" key="1">
    <citation type="submission" date="2020-05" db="EMBL/GenBank/DDBJ databases">
        <title>Genomic Encyclopedia of Type Strains, Phase IV (KMG-V): Genome sequencing to study the core and pangenomes of soil and plant-associated prokaryotes.</title>
        <authorList>
            <person name="Whitman W."/>
        </authorList>
    </citation>
    <scope>NUCLEOTIDE SEQUENCE [LARGE SCALE GENOMIC DNA]</scope>
    <source>
        <strain evidence="5 6">9A</strain>
    </source>
</reference>
<keyword evidence="6" id="KW-1185">Reference proteome</keyword>
<dbReference type="PANTHER" id="PTHR20961">
    <property type="entry name" value="GLYCOSYLTRANSFERASE"/>
    <property type="match status" value="1"/>
</dbReference>
<name>A0ABX2FLY9_9BACT</name>
<evidence type="ECO:0000256" key="1">
    <source>
        <dbReference type="ARBA" id="ARBA00022676"/>
    </source>
</evidence>
<dbReference type="InterPro" id="IPR049625">
    <property type="entry name" value="Glyco_transf_61_cat"/>
</dbReference>
<sequence>MQTTAYLAPYARLCQPAEQAALPAVYDAVDPTQCRFPGRTVSIQPGHAWYCAGGPPARLLRNGGVQMGENVLCTDYHTDEVIRDSFRLEKRSVLVADVLVAPFAHYQDPVFIWGYYDFLFMLAAKLCRIQQAMPEQSFAETTVAYPLLGTSYEQEFLAVMGFRPECIRDSRLYNVRAATCLLANNGDFYYPSPTDVELLRNCLAPLIQEPAEKHARLYVSRAGRRRIENEAELVAMLGKYGFTVMEDKPRTLAEQLTLYHHASFIVGPHGASFSNIIWCQPGAHLFEIFAPDYAPDYFLYLAQLAGVGYSACYQPAAGGGQLPPIERNIRVAVADVERGVVAALAKAAGLAGITVHA</sequence>
<evidence type="ECO:0000256" key="2">
    <source>
        <dbReference type="ARBA" id="ARBA00022679"/>
    </source>
</evidence>
<keyword evidence="3" id="KW-0325">Glycoprotein</keyword>
<dbReference type="Proteomes" id="UP000779507">
    <property type="component" value="Unassembled WGS sequence"/>
</dbReference>
<organism evidence="5 6">
    <name type="scientific">Hymenobacter caeli</name>
    <dbReference type="NCBI Taxonomy" id="2735894"/>
    <lineage>
        <taxon>Bacteria</taxon>
        <taxon>Pseudomonadati</taxon>
        <taxon>Bacteroidota</taxon>
        <taxon>Cytophagia</taxon>
        <taxon>Cytophagales</taxon>
        <taxon>Hymenobacteraceae</taxon>
        <taxon>Hymenobacter</taxon>
    </lineage>
</organism>
<dbReference type="InterPro" id="IPR007657">
    <property type="entry name" value="Glycosyltransferase_61"/>
</dbReference>
<accession>A0ABX2FLY9</accession>